<dbReference type="GO" id="GO:0005886">
    <property type="term" value="C:plasma membrane"/>
    <property type="evidence" value="ECO:0007669"/>
    <property type="project" value="UniProtKB-SubCell"/>
</dbReference>
<dbReference type="SUPFAM" id="SSF161098">
    <property type="entry name" value="MetI-like"/>
    <property type="match status" value="1"/>
</dbReference>
<sequence length="265" mass="28600">MRGVEGRINRILIWTVTVVGLVAIYAPPLYLLGVSFNPSLQPGLPSVSDLTLKWYQDLPSDTALMAALWQSGSVALLTAIGATLLSLLAALAYFELRKTRDLWFLVVILPMFVPGVIQGLALSTVFARSGIKPSSMTIAAGHLLWAMPFAFIVILTAFSAVRPVFLMAAADLGAGRWRQFRDITLPLIRPGLVSAFIFSFLLSLNEFTRAFYLAGRQNTLPIVLFGKMNGGASPVIYAMSGAIFIVSVFCVAVIVAFAGAKAKTR</sequence>
<feature type="transmembrane region" description="Helical" evidence="8">
    <location>
        <begin position="235"/>
        <end position="260"/>
    </location>
</feature>
<comment type="subcellular location">
    <subcellularLocation>
        <location evidence="1 8">Cell membrane</location>
        <topology evidence="1 8">Multi-pass membrane protein</topology>
    </subcellularLocation>
</comment>
<dbReference type="Proteomes" id="UP000544107">
    <property type="component" value="Unassembled WGS sequence"/>
</dbReference>
<evidence type="ECO:0000313" key="10">
    <source>
        <dbReference type="EMBL" id="MBB4008869.1"/>
    </source>
</evidence>
<evidence type="ECO:0000256" key="5">
    <source>
        <dbReference type="ARBA" id="ARBA00022692"/>
    </source>
</evidence>
<evidence type="ECO:0000256" key="4">
    <source>
        <dbReference type="ARBA" id="ARBA00022475"/>
    </source>
</evidence>
<dbReference type="Pfam" id="PF00528">
    <property type="entry name" value="BPD_transp_1"/>
    <property type="match status" value="1"/>
</dbReference>
<evidence type="ECO:0000256" key="8">
    <source>
        <dbReference type="RuleBase" id="RU363032"/>
    </source>
</evidence>
<evidence type="ECO:0000256" key="6">
    <source>
        <dbReference type="ARBA" id="ARBA00022989"/>
    </source>
</evidence>
<evidence type="ECO:0000313" key="11">
    <source>
        <dbReference type="EMBL" id="OLP50023.1"/>
    </source>
</evidence>
<comment type="similarity">
    <text evidence="2">Belongs to the binding-protein-dependent transport system permease family. CysTW subfamily.</text>
</comment>
<reference evidence="10 13" key="2">
    <citation type="submission" date="2020-08" db="EMBL/GenBank/DDBJ databases">
        <title>Genomic Encyclopedia of Type Strains, Phase IV (KMG-IV): sequencing the most valuable type-strain genomes for metagenomic binning, comparative biology and taxonomic classification.</title>
        <authorList>
            <person name="Goeker M."/>
        </authorList>
    </citation>
    <scope>NUCLEOTIDE SEQUENCE [LARGE SCALE GENOMIC DNA]</scope>
    <source>
        <strain evidence="10 13">DSM 100021</strain>
    </source>
</reference>
<keyword evidence="3 8" id="KW-0813">Transport</keyword>
<proteinExistence type="inferred from homology"/>
<dbReference type="RefSeq" id="WP_075613915.1">
    <property type="nucleotide sequence ID" value="NZ_JACIED010000003.1"/>
</dbReference>
<gene>
    <name evidence="11" type="ORF">BJF91_11795</name>
    <name evidence="10" type="ORF">GGQ71_003149</name>
</gene>
<feature type="transmembrane region" description="Helical" evidence="8">
    <location>
        <begin position="103"/>
        <end position="126"/>
    </location>
</feature>
<dbReference type="GO" id="GO:0055085">
    <property type="term" value="P:transmembrane transport"/>
    <property type="evidence" value="ECO:0007669"/>
    <property type="project" value="InterPro"/>
</dbReference>
<protein>
    <submittedName>
        <fullName evidence="11">Polyamine ABC transporter</fullName>
    </submittedName>
    <submittedName>
        <fullName evidence="10">Spermidine/putrescine transport system permease protein</fullName>
    </submittedName>
</protein>
<dbReference type="PROSITE" id="PS50928">
    <property type="entry name" value="ABC_TM1"/>
    <property type="match status" value="1"/>
</dbReference>
<dbReference type="Proteomes" id="UP000185598">
    <property type="component" value="Unassembled WGS sequence"/>
</dbReference>
<dbReference type="PANTHER" id="PTHR43848">
    <property type="entry name" value="PUTRESCINE TRANSPORT SYSTEM PERMEASE PROTEIN POTI"/>
    <property type="match status" value="1"/>
</dbReference>
<dbReference type="EMBL" id="MKIN01000021">
    <property type="protein sequence ID" value="OLP50023.1"/>
    <property type="molecule type" value="Genomic_DNA"/>
</dbReference>
<feature type="transmembrane region" description="Helical" evidence="8">
    <location>
        <begin position="191"/>
        <end position="215"/>
    </location>
</feature>
<evidence type="ECO:0000313" key="12">
    <source>
        <dbReference type="Proteomes" id="UP000185598"/>
    </source>
</evidence>
<keyword evidence="7 8" id="KW-0472">Membrane</keyword>
<organism evidence="11 12">
    <name type="scientific">Allorhizobium taibaishanense</name>
    <dbReference type="NCBI Taxonomy" id="887144"/>
    <lineage>
        <taxon>Bacteria</taxon>
        <taxon>Pseudomonadati</taxon>
        <taxon>Pseudomonadota</taxon>
        <taxon>Alphaproteobacteria</taxon>
        <taxon>Hyphomicrobiales</taxon>
        <taxon>Rhizobiaceae</taxon>
        <taxon>Rhizobium/Agrobacterium group</taxon>
        <taxon>Allorhizobium</taxon>
    </lineage>
</organism>
<dbReference type="AlphaFoldDB" id="A0A1Q9A619"/>
<evidence type="ECO:0000256" key="3">
    <source>
        <dbReference type="ARBA" id="ARBA00022448"/>
    </source>
</evidence>
<dbReference type="OrthoDB" id="8444880at2"/>
<feature type="domain" description="ABC transmembrane type-1" evidence="9">
    <location>
        <begin position="68"/>
        <end position="258"/>
    </location>
</feature>
<comment type="caution">
    <text evidence="11">The sequence shown here is derived from an EMBL/GenBank/DDBJ whole genome shotgun (WGS) entry which is preliminary data.</text>
</comment>
<keyword evidence="5 8" id="KW-0812">Transmembrane</keyword>
<feature type="transmembrane region" description="Helical" evidence="8">
    <location>
        <begin position="12"/>
        <end position="32"/>
    </location>
</feature>
<dbReference type="CDD" id="cd06261">
    <property type="entry name" value="TM_PBP2"/>
    <property type="match status" value="1"/>
</dbReference>
<feature type="transmembrane region" description="Helical" evidence="8">
    <location>
        <begin position="74"/>
        <end position="96"/>
    </location>
</feature>
<keyword evidence="12" id="KW-1185">Reference proteome</keyword>
<dbReference type="STRING" id="887144.BJF91_11795"/>
<evidence type="ECO:0000256" key="2">
    <source>
        <dbReference type="ARBA" id="ARBA00007069"/>
    </source>
</evidence>
<dbReference type="Gene3D" id="1.10.3720.10">
    <property type="entry name" value="MetI-like"/>
    <property type="match status" value="1"/>
</dbReference>
<dbReference type="InterPro" id="IPR051789">
    <property type="entry name" value="Bact_Polyamine_Transport"/>
</dbReference>
<dbReference type="PANTHER" id="PTHR43848:SF2">
    <property type="entry name" value="PUTRESCINE TRANSPORT SYSTEM PERMEASE PROTEIN POTI"/>
    <property type="match status" value="1"/>
</dbReference>
<reference evidence="11 12" key="1">
    <citation type="submission" date="2016-09" db="EMBL/GenBank/DDBJ databases">
        <title>Rhizobium oryziradicis sp. nov., isolated from the root of rice.</title>
        <authorList>
            <person name="Zhao J."/>
            <person name="Zhang X."/>
        </authorList>
    </citation>
    <scope>NUCLEOTIDE SEQUENCE [LARGE SCALE GENOMIC DNA]</scope>
    <source>
        <strain evidence="11 12">14971</strain>
    </source>
</reference>
<evidence type="ECO:0000313" key="13">
    <source>
        <dbReference type="Proteomes" id="UP000544107"/>
    </source>
</evidence>
<accession>A0A1Q9A619</accession>
<dbReference type="InterPro" id="IPR035906">
    <property type="entry name" value="MetI-like_sf"/>
</dbReference>
<dbReference type="EMBL" id="JACIED010000003">
    <property type="protein sequence ID" value="MBB4008869.1"/>
    <property type="molecule type" value="Genomic_DNA"/>
</dbReference>
<evidence type="ECO:0000256" key="1">
    <source>
        <dbReference type="ARBA" id="ARBA00004651"/>
    </source>
</evidence>
<evidence type="ECO:0000259" key="9">
    <source>
        <dbReference type="PROSITE" id="PS50928"/>
    </source>
</evidence>
<name>A0A1Q9A619_9HYPH</name>
<keyword evidence="6 8" id="KW-1133">Transmembrane helix</keyword>
<evidence type="ECO:0000256" key="7">
    <source>
        <dbReference type="ARBA" id="ARBA00023136"/>
    </source>
</evidence>
<feature type="transmembrane region" description="Helical" evidence="8">
    <location>
        <begin position="146"/>
        <end position="170"/>
    </location>
</feature>
<dbReference type="InterPro" id="IPR000515">
    <property type="entry name" value="MetI-like"/>
</dbReference>
<keyword evidence="4" id="KW-1003">Cell membrane</keyword>